<gene>
    <name evidence="7" type="ORF">UU42_C0010G0028</name>
</gene>
<accession>A0A0G0US20</accession>
<dbReference type="GO" id="GO:0005737">
    <property type="term" value="C:cytoplasm"/>
    <property type="evidence" value="ECO:0007669"/>
    <property type="project" value="TreeGrafter"/>
</dbReference>
<dbReference type="SUPFAM" id="SSF51735">
    <property type="entry name" value="NAD(P)-binding Rossmann-fold domains"/>
    <property type="match status" value="1"/>
</dbReference>
<keyword evidence="3" id="KW-0520">NAD</keyword>
<name>A0A0G0US20_9BACT</name>
<evidence type="ECO:0000313" key="8">
    <source>
        <dbReference type="Proteomes" id="UP000034676"/>
    </source>
</evidence>
<keyword evidence="5" id="KW-1133">Transmembrane helix</keyword>
<sequence length="354" mass="39978">MNPIIEQDIKAIVKRNINWNLFSRRTVLISGASGFIATYLVETLMYLNAYKNFSIRVLAVVRNKNKAVSKFSRHLKSKQLSLIIQDICEPLKIREKIDYIIHAASHASPKFYSSDPVGTLKPNITGTMNLLELARNKKVKGFLFMSSGEIYGSVVNAKKEISETDYGFVDPMSLRSCYAESKRMGEAICVSWYHQYGVPIKIVRLFHTYGPGMSLDDGRVHADFVANVVRGQDIVMKSEGKSLRTFCYIADTVSAILTVLLKGRNGEVYNVGNNQAEIQIRELASLLSGIISNKEIKVIKEMRKSGEKYIESPIERCRPNIEKIKQLDWKPMYGLKDGFERTILSYLTNIAGKA</sequence>
<protein>
    <submittedName>
        <fullName evidence="7">SpaW</fullName>
    </submittedName>
</protein>
<dbReference type="InterPro" id="IPR036291">
    <property type="entry name" value="NAD(P)-bd_dom_sf"/>
</dbReference>
<evidence type="ECO:0000313" key="7">
    <source>
        <dbReference type="EMBL" id="KKR91533.1"/>
    </source>
</evidence>
<dbReference type="AlphaFoldDB" id="A0A0G0US20"/>
<evidence type="ECO:0000256" key="3">
    <source>
        <dbReference type="ARBA" id="ARBA00023027"/>
    </source>
</evidence>
<dbReference type="GO" id="GO:0048040">
    <property type="term" value="F:UDP-glucuronate decarboxylase activity"/>
    <property type="evidence" value="ECO:0007669"/>
    <property type="project" value="TreeGrafter"/>
</dbReference>
<evidence type="ECO:0000256" key="5">
    <source>
        <dbReference type="SAM" id="Phobius"/>
    </source>
</evidence>
<dbReference type="InterPro" id="IPR001509">
    <property type="entry name" value="Epimerase_deHydtase"/>
</dbReference>
<feature type="domain" description="NAD-dependent epimerase/dehydratase" evidence="6">
    <location>
        <begin position="27"/>
        <end position="272"/>
    </location>
</feature>
<feature type="transmembrane region" description="Helical" evidence="5">
    <location>
        <begin position="27"/>
        <end position="47"/>
    </location>
</feature>
<dbReference type="Proteomes" id="UP000034676">
    <property type="component" value="Unassembled WGS sequence"/>
</dbReference>
<dbReference type="PANTHER" id="PTHR43078">
    <property type="entry name" value="UDP-GLUCURONIC ACID DECARBOXYLASE-RELATED"/>
    <property type="match status" value="1"/>
</dbReference>
<dbReference type="GO" id="GO:0070403">
    <property type="term" value="F:NAD+ binding"/>
    <property type="evidence" value="ECO:0007669"/>
    <property type="project" value="InterPro"/>
</dbReference>
<dbReference type="Gene3D" id="3.40.50.720">
    <property type="entry name" value="NAD(P)-binding Rossmann-like Domain"/>
    <property type="match status" value="1"/>
</dbReference>
<comment type="caution">
    <text evidence="7">The sequence shown here is derived from an EMBL/GenBank/DDBJ whole genome shotgun (WGS) entry which is preliminary data.</text>
</comment>
<organism evidence="7 8">
    <name type="scientific">Candidatus Woesebacteria bacterium GW2011_GWA1_41_13b</name>
    <dbReference type="NCBI Taxonomy" id="1618555"/>
    <lineage>
        <taxon>Bacteria</taxon>
        <taxon>Candidatus Woeseibacteriota</taxon>
    </lineage>
</organism>
<dbReference type="PANTHER" id="PTHR43078:SF7">
    <property type="entry name" value="UDP-GLUCURONATE DECARBOXYLASE"/>
    <property type="match status" value="1"/>
</dbReference>
<proteinExistence type="predicted"/>
<evidence type="ECO:0000256" key="1">
    <source>
        <dbReference type="ARBA" id="ARBA00001911"/>
    </source>
</evidence>
<keyword evidence="2" id="KW-0210">Decarboxylase</keyword>
<dbReference type="Pfam" id="PF01370">
    <property type="entry name" value="Epimerase"/>
    <property type="match status" value="1"/>
</dbReference>
<dbReference type="InterPro" id="IPR044516">
    <property type="entry name" value="UXS-like"/>
</dbReference>
<dbReference type="EMBL" id="LCAO01000010">
    <property type="protein sequence ID" value="KKR91533.1"/>
    <property type="molecule type" value="Genomic_DNA"/>
</dbReference>
<evidence type="ECO:0000256" key="2">
    <source>
        <dbReference type="ARBA" id="ARBA00022793"/>
    </source>
</evidence>
<reference evidence="7 8" key="1">
    <citation type="journal article" date="2015" name="Nature">
        <title>rRNA introns, odd ribosomes, and small enigmatic genomes across a large radiation of phyla.</title>
        <authorList>
            <person name="Brown C.T."/>
            <person name="Hug L.A."/>
            <person name="Thomas B.C."/>
            <person name="Sharon I."/>
            <person name="Castelle C.J."/>
            <person name="Singh A."/>
            <person name="Wilkins M.J."/>
            <person name="Williams K.H."/>
            <person name="Banfield J.F."/>
        </authorList>
    </citation>
    <scope>NUCLEOTIDE SEQUENCE [LARGE SCALE GENOMIC DNA]</scope>
</reference>
<dbReference type="GO" id="GO:0042732">
    <property type="term" value="P:D-xylose metabolic process"/>
    <property type="evidence" value="ECO:0007669"/>
    <property type="project" value="InterPro"/>
</dbReference>
<keyword evidence="5" id="KW-0812">Transmembrane</keyword>
<keyword evidence="4" id="KW-0456">Lyase</keyword>
<comment type="cofactor">
    <cofactor evidence="1">
        <name>NAD(+)</name>
        <dbReference type="ChEBI" id="CHEBI:57540"/>
    </cofactor>
</comment>
<keyword evidence="5" id="KW-0472">Membrane</keyword>
<evidence type="ECO:0000256" key="4">
    <source>
        <dbReference type="ARBA" id="ARBA00023239"/>
    </source>
</evidence>
<evidence type="ECO:0000259" key="6">
    <source>
        <dbReference type="Pfam" id="PF01370"/>
    </source>
</evidence>